<organism evidence="1">
    <name type="scientific">Aspergillus flavus</name>
    <dbReference type="NCBI Taxonomy" id="5059"/>
    <lineage>
        <taxon>Eukaryota</taxon>
        <taxon>Fungi</taxon>
        <taxon>Dikarya</taxon>
        <taxon>Ascomycota</taxon>
        <taxon>Pezizomycotina</taxon>
        <taxon>Eurotiomycetes</taxon>
        <taxon>Eurotiomycetidae</taxon>
        <taxon>Eurotiales</taxon>
        <taxon>Aspergillaceae</taxon>
        <taxon>Aspergillus</taxon>
        <taxon>Aspergillus subgen. Circumdati</taxon>
    </lineage>
</organism>
<dbReference type="VEuPathDB" id="FungiDB:F9C07_5538"/>
<sequence length="101" mass="11500">MGPKRTVEWTASVGLYPMEVELRQHPYERSGKLGWCRRMGPSICTGIDQVCTSTLDHYPPFGVGAPPSDTSKKRRGENRFLLLFINRRISIWASSRMTLES</sequence>
<proteinExistence type="predicted"/>
<name>A0A5N6HFM2_ASPFL</name>
<dbReference type="VEuPathDB" id="FungiDB:AFLA_007774"/>
<evidence type="ECO:0000313" key="1">
    <source>
        <dbReference type="EMBL" id="KAB8253341.1"/>
    </source>
</evidence>
<accession>A0A5N6HFM2</accession>
<dbReference type="AlphaFoldDB" id="A0A5N6HFM2"/>
<dbReference type="Proteomes" id="UP000325434">
    <property type="component" value="Unassembled WGS sequence"/>
</dbReference>
<dbReference type="EMBL" id="ML734551">
    <property type="protein sequence ID" value="KAB8253341.1"/>
    <property type="molecule type" value="Genomic_DNA"/>
</dbReference>
<protein>
    <submittedName>
        <fullName evidence="1">Uncharacterized protein</fullName>
    </submittedName>
</protein>
<gene>
    <name evidence="1" type="ORF">BDV35DRAFT_333494</name>
</gene>
<reference evidence="1" key="1">
    <citation type="submission" date="2019-04" db="EMBL/GenBank/DDBJ databases">
        <title>Friends and foes A comparative genomics study of 23 Aspergillus species from section Flavi.</title>
        <authorList>
            <consortium name="DOE Joint Genome Institute"/>
            <person name="Kjaerbolling I."/>
            <person name="Vesth T."/>
            <person name="Frisvad J.C."/>
            <person name="Nybo J.L."/>
            <person name="Theobald S."/>
            <person name="Kildgaard S."/>
            <person name="Isbrandt T."/>
            <person name="Kuo A."/>
            <person name="Sato A."/>
            <person name="Lyhne E.K."/>
            <person name="Kogle M.E."/>
            <person name="Wiebenga A."/>
            <person name="Kun R.S."/>
            <person name="Lubbers R.J."/>
            <person name="Makela M.R."/>
            <person name="Barry K."/>
            <person name="Chovatia M."/>
            <person name="Clum A."/>
            <person name="Daum C."/>
            <person name="Haridas S."/>
            <person name="He G."/>
            <person name="LaButti K."/>
            <person name="Lipzen A."/>
            <person name="Mondo S."/>
            <person name="Riley R."/>
            <person name="Salamov A."/>
            <person name="Simmons B.A."/>
            <person name="Magnuson J.K."/>
            <person name="Henrissat B."/>
            <person name="Mortensen U.H."/>
            <person name="Larsen T.O."/>
            <person name="Devries R.P."/>
            <person name="Grigoriev I.V."/>
            <person name="Machida M."/>
            <person name="Baker S.E."/>
            <person name="Andersen M.R."/>
        </authorList>
    </citation>
    <scope>NUCLEOTIDE SEQUENCE [LARGE SCALE GENOMIC DNA]</scope>
    <source>
        <strain evidence="1">CBS 121.62</strain>
    </source>
</reference>